<feature type="compositionally biased region" description="Basic and acidic residues" evidence="1">
    <location>
        <begin position="1"/>
        <end position="14"/>
    </location>
</feature>
<evidence type="ECO:0000313" key="2">
    <source>
        <dbReference type="EMBL" id="JAS39650.1"/>
    </source>
</evidence>
<organism evidence="2">
    <name type="scientific">Cuerna arida</name>
    <dbReference type="NCBI Taxonomy" id="1464854"/>
    <lineage>
        <taxon>Eukaryota</taxon>
        <taxon>Metazoa</taxon>
        <taxon>Ecdysozoa</taxon>
        <taxon>Arthropoda</taxon>
        <taxon>Hexapoda</taxon>
        <taxon>Insecta</taxon>
        <taxon>Pterygota</taxon>
        <taxon>Neoptera</taxon>
        <taxon>Paraneoptera</taxon>
        <taxon>Hemiptera</taxon>
        <taxon>Auchenorrhyncha</taxon>
        <taxon>Membracoidea</taxon>
        <taxon>Cicadellidae</taxon>
        <taxon>Cicadellinae</taxon>
        <taxon>Proconiini</taxon>
        <taxon>Cuerna</taxon>
    </lineage>
</organism>
<dbReference type="EMBL" id="GECZ01030119">
    <property type="protein sequence ID" value="JAS39650.1"/>
    <property type="molecule type" value="Transcribed_RNA"/>
</dbReference>
<dbReference type="AlphaFoldDB" id="A0A1B6ENY7"/>
<reference evidence="2" key="1">
    <citation type="submission" date="2015-11" db="EMBL/GenBank/DDBJ databases">
        <title>De novo transcriptome assembly of four potential Pierce s Disease insect vectors from Arizona vineyards.</title>
        <authorList>
            <person name="Tassone E.E."/>
        </authorList>
    </citation>
    <scope>NUCLEOTIDE SEQUENCE</scope>
</reference>
<evidence type="ECO:0000256" key="1">
    <source>
        <dbReference type="SAM" id="MobiDB-lite"/>
    </source>
</evidence>
<name>A0A1B6ENY7_9HEMI</name>
<sequence length="135" mass="16270">MTKECGKRKGGSLEKRKKKEKKNDQERIIVEQLRKLDERRREEEEKLIEGTNKIRDDKLKMKFEEKKVNSYDLFVEEWREIERIKEEQRREDEQLIREEKETKERLGRGEIVEEVTNEPGDGLVLSPVKLTLVSK</sequence>
<protein>
    <submittedName>
        <fullName evidence="2">Uncharacterized protein</fullName>
    </submittedName>
</protein>
<accession>A0A1B6ENY7</accession>
<gene>
    <name evidence="2" type="ORF">g.658</name>
</gene>
<feature type="region of interest" description="Disordered" evidence="1">
    <location>
        <begin position="1"/>
        <end position="24"/>
    </location>
</feature>
<proteinExistence type="predicted"/>